<reference evidence="2" key="1">
    <citation type="submission" date="2015-07" db="EMBL/GenBank/DDBJ databases">
        <title>Genome sequencing of Sunxiuqinia dokdonensis strain SK.</title>
        <authorList>
            <person name="Ahn S."/>
            <person name="Kim B.-C."/>
        </authorList>
    </citation>
    <scope>NUCLEOTIDE SEQUENCE [LARGE SCALE GENOMIC DNA]</scope>
    <source>
        <strain evidence="2">SK</strain>
    </source>
</reference>
<evidence type="ECO:0000313" key="2">
    <source>
        <dbReference type="Proteomes" id="UP000036958"/>
    </source>
</evidence>
<organism evidence="1 2">
    <name type="scientific">Sunxiuqinia dokdonensis</name>
    <dbReference type="NCBI Taxonomy" id="1409788"/>
    <lineage>
        <taxon>Bacteria</taxon>
        <taxon>Pseudomonadati</taxon>
        <taxon>Bacteroidota</taxon>
        <taxon>Bacteroidia</taxon>
        <taxon>Marinilabiliales</taxon>
        <taxon>Prolixibacteraceae</taxon>
        <taxon>Sunxiuqinia</taxon>
    </lineage>
</organism>
<proteinExistence type="predicted"/>
<gene>
    <name evidence="1" type="ORF">NC99_44970</name>
</gene>
<dbReference type="EMBL" id="LGIA01000216">
    <property type="protein sequence ID" value="KOH42661.1"/>
    <property type="molecule type" value="Genomic_DNA"/>
</dbReference>
<dbReference type="Proteomes" id="UP000036958">
    <property type="component" value="Unassembled WGS sequence"/>
</dbReference>
<protein>
    <submittedName>
        <fullName evidence="1">Uncharacterized protein</fullName>
    </submittedName>
</protein>
<comment type="caution">
    <text evidence="1">The sequence shown here is derived from an EMBL/GenBank/DDBJ whole genome shotgun (WGS) entry which is preliminary data.</text>
</comment>
<keyword evidence="2" id="KW-1185">Reference proteome</keyword>
<sequence>MMMRYKDDPRQIAVRYPSYCEKCQVRLPRGAVAYYWPRTRTLLCSDCGEPEFRSFLSAAADEHAYAGKGNPF</sequence>
<dbReference type="AlphaFoldDB" id="A0A0L8V2L7"/>
<dbReference type="STRING" id="1409788.NC99_44970"/>
<name>A0A0L8V2L7_9BACT</name>
<evidence type="ECO:0000313" key="1">
    <source>
        <dbReference type="EMBL" id="KOH42661.1"/>
    </source>
</evidence>
<accession>A0A0L8V2L7</accession>